<feature type="domain" description="Probable sensor" evidence="1">
    <location>
        <begin position="36"/>
        <end position="123"/>
    </location>
</feature>
<name>A0A2T7BQG8_9BACT</name>
<protein>
    <recommendedName>
        <fullName evidence="1">Probable sensor domain-containing protein</fullName>
    </recommendedName>
</protein>
<evidence type="ECO:0000313" key="3">
    <source>
        <dbReference type="Proteomes" id="UP000244450"/>
    </source>
</evidence>
<dbReference type="InterPro" id="IPR048551">
    <property type="entry name" value="DACNV"/>
</dbReference>
<accession>A0A2T7BQG8</accession>
<dbReference type="AlphaFoldDB" id="A0A2T7BQG8"/>
<dbReference type="EMBL" id="QCYK01000001">
    <property type="protein sequence ID" value="PUZ29881.1"/>
    <property type="molecule type" value="Genomic_DNA"/>
</dbReference>
<gene>
    <name evidence="2" type="ORF">DCC81_08015</name>
</gene>
<dbReference type="Proteomes" id="UP000244450">
    <property type="component" value="Unassembled WGS sequence"/>
</dbReference>
<evidence type="ECO:0000313" key="2">
    <source>
        <dbReference type="EMBL" id="PUZ29881.1"/>
    </source>
</evidence>
<sequence length="380" mass="41783">MMYAPTYQAARQVAEQIEAHFLKHRRLAQDAREDCVATVPNSCTIEKIVDTAFWASLSREEGNATRISLAFMRPVQTSNPLIFEHPLPFNAKMLAKLAPGVERAGIHVGVWEQDGELVVWGTTTAVPNLCFVVDVSEPGLLVIKHRRITGLGKFTNVAVLKGDQVKVIDEDSGLQPDTPAILTALLGIDASPLWNNTVNVLIQMAVSMRAHKHGGALLVVPSQSRRWKDSIIHPLQYQVAPAFGGIAELIRKDNTLVSELFWQNAIRREVENLSGLTAVDGATLINENMELLAFGAKITRSPYSTIVEKVMFSEPVVDGHSVEVLASALGGTRHFSAAQFVHDQHDALALVASQDGYFTVFSWSPRLEMVQAHRIDTLLL</sequence>
<keyword evidence="3" id="KW-1185">Reference proteome</keyword>
<organism evidence="2 3">
    <name type="scientific">Chitinophaga parva</name>
    <dbReference type="NCBI Taxonomy" id="2169414"/>
    <lineage>
        <taxon>Bacteria</taxon>
        <taxon>Pseudomonadati</taxon>
        <taxon>Bacteroidota</taxon>
        <taxon>Chitinophagia</taxon>
        <taxon>Chitinophagales</taxon>
        <taxon>Chitinophagaceae</taxon>
        <taxon>Chitinophaga</taxon>
    </lineage>
</organism>
<reference evidence="2 3" key="1">
    <citation type="submission" date="2018-04" db="EMBL/GenBank/DDBJ databases">
        <title>Chitinophaga fuyangensis sp. nov., isolated from soil in a chemical factory.</title>
        <authorList>
            <person name="Chen K."/>
        </authorList>
    </citation>
    <scope>NUCLEOTIDE SEQUENCE [LARGE SCALE GENOMIC DNA]</scope>
    <source>
        <strain evidence="2 3">LY-1</strain>
    </source>
</reference>
<evidence type="ECO:0000259" key="1">
    <source>
        <dbReference type="Pfam" id="PF21751"/>
    </source>
</evidence>
<proteinExistence type="predicted"/>
<comment type="caution">
    <text evidence="2">The sequence shown here is derived from an EMBL/GenBank/DDBJ whole genome shotgun (WGS) entry which is preliminary data.</text>
</comment>
<dbReference type="OrthoDB" id="782779at2"/>
<dbReference type="Pfam" id="PF21751">
    <property type="entry name" value="DACNV"/>
    <property type="match status" value="1"/>
</dbReference>